<evidence type="ECO:0000256" key="1">
    <source>
        <dbReference type="ARBA" id="ARBA00001974"/>
    </source>
</evidence>
<dbReference type="Gene3D" id="3.50.50.60">
    <property type="entry name" value="FAD/NAD(P)-binding domain"/>
    <property type="match status" value="1"/>
</dbReference>
<evidence type="ECO:0000256" key="2">
    <source>
        <dbReference type="ARBA" id="ARBA00010790"/>
    </source>
</evidence>
<dbReference type="Gene3D" id="3.30.410.40">
    <property type="match status" value="1"/>
</dbReference>
<evidence type="ECO:0000256" key="3">
    <source>
        <dbReference type="ARBA" id="ARBA00022630"/>
    </source>
</evidence>
<dbReference type="PIRSF" id="PIRSF000137">
    <property type="entry name" value="Alcohol_oxidase"/>
    <property type="match status" value="1"/>
</dbReference>
<gene>
    <name evidence="8" type="ORF">AcdelDRAFT_0043</name>
</gene>
<dbReference type="OrthoDB" id="9785276at2"/>
<dbReference type="AlphaFoldDB" id="C5SZG3"/>
<keyword evidence="3 5" id="KW-0285">Flavoprotein</keyword>
<dbReference type="EMBL" id="ACQT01000001">
    <property type="protein sequence ID" value="EER62359.1"/>
    <property type="molecule type" value="Genomic_DNA"/>
</dbReference>
<dbReference type="RefSeq" id="WP_005792668.1">
    <property type="nucleotide sequence ID" value="NZ_ACQT01000001.1"/>
</dbReference>
<accession>C5SZG3</accession>
<keyword evidence="9" id="KW-1185">Reference proteome</keyword>
<evidence type="ECO:0000313" key="8">
    <source>
        <dbReference type="EMBL" id="EER62359.1"/>
    </source>
</evidence>
<comment type="caution">
    <text evidence="8">The sequence shown here is derived from an EMBL/GenBank/DDBJ whole genome shotgun (WGS) entry which is preliminary data.</text>
</comment>
<sequence>MRYPESFDYVVVGGGTAGAIVASRLAEDPSVTVCLLEAGPPDRHPFLHMPAGFIKMLFNPGYTWTFSSEPHERTLGRRIPLPQGRTLGGSSAINGLIYNRGQVQDYDGWAALGNLGWTFADVLPYFQRSERWLGQSGSPLRGRNGAVAVTPIDWSHPICEAFLEGAAELGLPRNPDYNAEAQAGVGYFQRTIHRGWRVSTARAYLRAQGRRPNLIVRTHAQATRILFEGRRATGVEYMADQQAGRSTVGARSEVVVCAGAINTPKLLQLSGIGPGASLQALGLPVLQPSDGVGAHLKDHFSVRVVARVRQGSATTINELARAPRLWGQAARWLTGQPNILALSPSLVHFFWNSGVGTGERPDLQGVFTPASYREGYVGQLDTYPGMTCGVWAHRPRSEGEVRLSSPDPLAAPLVYPNYLEHEDDVRVLTQGVRLARRLLQTQALAPFYETEAMPGPGAQDDNAILEFIRRFGVSSYHLCGTARMGPSADTGAVVDAQLCVHGLQGLRVADSSVMPAIPSANICAATMMIGERAADLIRGRSAQAQPHHPQ</sequence>
<dbReference type="SUPFAM" id="SSF54373">
    <property type="entry name" value="FAD-linked reductases, C-terminal domain"/>
    <property type="match status" value="1"/>
</dbReference>
<dbReference type="PROSITE" id="PS00623">
    <property type="entry name" value="GMC_OXRED_1"/>
    <property type="match status" value="1"/>
</dbReference>
<feature type="domain" description="Glucose-methanol-choline oxidoreductase N-terminal" evidence="7">
    <location>
        <begin position="259"/>
        <end position="273"/>
    </location>
</feature>
<proteinExistence type="inferred from homology"/>
<dbReference type="GO" id="GO:0050660">
    <property type="term" value="F:flavin adenine dinucleotide binding"/>
    <property type="evidence" value="ECO:0007669"/>
    <property type="project" value="InterPro"/>
</dbReference>
<comment type="cofactor">
    <cofactor evidence="1">
        <name>FAD</name>
        <dbReference type="ChEBI" id="CHEBI:57692"/>
    </cofactor>
</comment>
<protein>
    <submittedName>
        <fullName evidence="8">Glucose-methanol-choline oxidoreductase</fullName>
    </submittedName>
</protein>
<dbReference type="Pfam" id="PF00732">
    <property type="entry name" value="GMC_oxred_N"/>
    <property type="match status" value="1"/>
</dbReference>
<evidence type="ECO:0000256" key="4">
    <source>
        <dbReference type="ARBA" id="ARBA00022827"/>
    </source>
</evidence>
<reference evidence="8 9" key="1">
    <citation type="submission" date="2009-05" db="EMBL/GenBank/DDBJ databases">
        <title>The draft genome of Acidovorax delafieldii 2AN.</title>
        <authorList>
            <consortium name="US DOE Joint Genome Institute (JGI-PGF)"/>
            <person name="Lucas S."/>
            <person name="Copeland A."/>
            <person name="Lapidus A."/>
            <person name="Glavina del Rio T."/>
            <person name="Tice H."/>
            <person name="Bruce D."/>
            <person name="Goodwin L."/>
            <person name="Pitluck S."/>
            <person name="Larimer F."/>
            <person name="Land M.L."/>
            <person name="Hauser L."/>
            <person name="Shelobolina E.S."/>
            <person name="Picardal F."/>
            <person name="Roden E."/>
            <person name="Emerson D."/>
        </authorList>
    </citation>
    <scope>NUCLEOTIDE SEQUENCE [LARGE SCALE GENOMIC DNA]</scope>
    <source>
        <strain evidence="8 9">2AN</strain>
    </source>
</reference>
<organism evidence="8 9">
    <name type="scientific">Acidovorax delafieldii 2AN</name>
    <dbReference type="NCBI Taxonomy" id="573060"/>
    <lineage>
        <taxon>Bacteria</taxon>
        <taxon>Pseudomonadati</taxon>
        <taxon>Pseudomonadota</taxon>
        <taxon>Betaproteobacteria</taxon>
        <taxon>Burkholderiales</taxon>
        <taxon>Comamonadaceae</taxon>
        <taxon>Acidovorax</taxon>
    </lineage>
</organism>
<comment type="similarity">
    <text evidence="2 5">Belongs to the GMC oxidoreductase family.</text>
</comment>
<dbReference type="Proteomes" id="UP000003856">
    <property type="component" value="Unassembled WGS sequence"/>
</dbReference>
<feature type="domain" description="Glucose-methanol-choline oxidoreductase N-terminal" evidence="6">
    <location>
        <begin position="84"/>
        <end position="107"/>
    </location>
</feature>
<dbReference type="PANTHER" id="PTHR11552:SF147">
    <property type="entry name" value="CHOLINE DEHYDROGENASE, MITOCHONDRIAL"/>
    <property type="match status" value="1"/>
</dbReference>
<dbReference type="InterPro" id="IPR012132">
    <property type="entry name" value="GMC_OxRdtase"/>
</dbReference>
<keyword evidence="4 5" id="KW-0274">FAD</keyword>
<dbReference type="PANTHER" id="PTHR11552">
    <property type="entry name" value="GLUCOSE-METHANOL-CHOLINE GMC OXIDOREDUCTASE"/>
    <property type="match status" value="1"/>
</dbReference>
<dbReference type="SUPFAM" id="SSF51905">
    <property type="entry name" value="FAD/NAD(P)-binding domain"/>
    <property type="match status" value="1"/>
</dbReference>
<dbReference type="Pfam" id="PF05199">
    <property type="entry name" value="GMC_oxred_C"/>
    <property type="match status" value="1"/>
</dbReference>
<name>C5SZG3_ACIDE</name>
<evidence type="ECO:0000256" key="5">
    <source>
        <dbReference type="RuleBase" id="RU003968"/>
    </source>
</evidence>
<evidence type="ECO:0000313" key="9">
    <source>
        <dbReference type="Proteomes" id="UP000003856"/>
    </source>
</evidence>
<dbReference type="InterPro" id="IPR007867">
    <property type="entry name" value="GMC_OxRtase_C"/>
</dbReference>
<evidence type="ECO:0000259" key="6">
    <source>
        <dbReference type="PROSITE" id="PS00623"/>
    </source>
</evidence>
<dbReference type="PROSITE" id="PS00624">
    <property type="entry name" value="GMC_OXRED_2"/>
    <property type="match status" value="1"/>
</dbReference>
<evidence type="ECO:0000259" key="7">
    <source>
        <dbReference type="PROSITE" id="PS00624"/>
    </source>
</evidence>
<dbReference type="PATRIC" id="fig|573060.9.peg.5181"/>
<dbReference type="GO" id="GO:0016614">
    <property type="term" value="F:oxidoreductase activity, acting on CH-OH group of donors"/>
    <property type="evidence" value="ECO:0007669"/>
    <property type="project" value="InterPro"/>
</dbReference>
<dbReference type="InterPro" id="IPR036188">
    <property type="entry name" value="FAD/NAD-bd_sf"/>
</dbReference>
<dbReference type="InterPro" id="IPR000172">
    <property type="entry name" value="GMC_OxRdtase_N"/>
</dbReference>